<feature type="domain" description="DUF4328" evidence="2">
    <location>
        <begin position="54"/>
        <end position="199"/>
    </location>
</feature>
<dbReference type="EMBL" id="JAHCMY010000001">
    <property type="protein sequence ID" value="MBS9523020.1"/>
    <property type="molecule type" value="Genomic_DNA"/>
</dbReference>
<evidence type="ECO:0000313" key="3">
    <source>
        <dbReference type="EMBL" id="MBS9523020.1"/>
    </source>
</evidence>
<dbReference type="Pfam" id="PF14219">
    <property type="entry name" value="DUF4328"/>
    <property type="match status" value="1"/>
</dbReference>
<keyword evidence="1" id="KW-0812">Transmembrane</keyword>
<evidence type="ECO:0000256" key="1">
    <source>
        <dbReference type="SAM" id="Phobius"/>
    </source>
</evidence>
<evidence type="ECO:0000259" key="2">
    <source>
        <dbReference type="Pfam" id="PF14219"/>
    </source>
</evidence>
<dbReference type="Proteomes" id="UP001319104">
    <property type="component" value="Unassembled WGS sequence"/>
</dbReference>
<feature type="transmembrane region" description="Helical" evidence="1">
    <location>
        <begin position="12"/>
        <end position="34"/>
    </location>
</feature>
<comment type="caution">
    <text evidence="3">The sequence shown here is derived from an EMBL/GenBank/DDBJ whole genome shotgun (WGS) entry which is preliminary data.</text>
</comment>
<accession>A0AAP2CI56</accession>
<evidence type="ECO:0000313" key="4">
    <source>
        <dbReference type="Proteomes" id="UP001319104"/>
    </source>
</evidence>
<feature type="transmembrane region" description="Helical" evidence="1">
    <location>
        <begin position="175"/>
        <end position="196"/>
    </location>
</feature>
<gene>
    <name evidence="3" type="ORF">KI659_03225</name>
</gene>
<proteinExistence type="predicted"/>
<protein>
    <submittedName>
        <fullName evidence="3">DUF4328 domain-containing protein</fullName>
    </submittedName>
</protein>
<keyword evidence="4" id="KW-1185">Reference proteome</keyword>
<name>A0AAP2CI56_9BACT</name>
<keyword evidence="1" id="KW-1133">Transmembrane helix</keyword>
<reference evidence="3 4" key="1">
    <citation type="submission" date="2021-05" db="EMBL/GenBank/DDBJ databases">
        <authorList>
            <person name="Zhang Z.D."/>
            <person name="Osman G."/>
        </authorList>
    </citation>
    <scope>NUCLEOTIDE SEQUENCE [LARGE SCALE GENOMIC DNA]</scope>
    <source>
        <strain evidence="3 4">KCTC 32217</strain>
    </source>
</reference>
<dbReference type="InterPro" id="IPR025565">
    <property type="entry name" value="DUF4328"/>
</dbReference>
<dbReference type="AlphaFoldDB" id="A0AAP2CI56"/>
<organism evidence="3 4">
    <name type="scientific">Litoribacter ruber</name>
    <dbReference type="NCBI Taxonomy" id="702568"/>
    <lineage>
        <taxon>Bacteria</taxon>
        <taxon>Pseudomonadati</taxon>
        <taxon>Bacteroidota</taxon>
        <taxon>Cytophagia</taxon>
        <taxon>Cytophagales</taxon>
        <taxon>Cyclobacteriaceae</taxon>
        <taxon>Litoribacter</taxon>
    </lineage>
</organism>
<sequence length="216" mass="25323">MGQILQNDYRAYRVLSVLAIVFFLTLSCLFFSYLELQMLSGMTSRNAIPSMMVDLRQGLLGNLQIIFLIGSAYLFVKWFKTAYHNLHQIDSKSLAFNERWSIVCWLMPFYNFYHPYQIMKEIWVKTQEFNYGTQVQKTPLIDLWWALCVVNVIGRIVYLRLAFHANTFAEMHNATQMGIFMDLLGLLTLFVTFSLIHKVMEYERDLIATRKNLIGA</sequence>
<keyword evidence="1" id="KW-0472">Membrane</keyword>
<feature type="transmembrane region" description="Helical" evidence="1">
    <location>
        <begin position="59"/>
        <end position="76"/>
    </location>
</feature>
<feature type="transmembrane region" description="Helical" evidence="1">
    <location>
        <begin position="143"/>
        <end position="163"/>
    </location>
</feature>
<dbReference type="RefSeq" id="WP_213943888.1">
    <property type="nucleotide sequence ID" value="NZ_JAHCMY010000001.1"/>
</dbReference>